<evidence type="ECO:0000256" key="2">
    <source>
        <dbReference type="ARBA" id="ARBA00023015"/>
    </source>
</evidence>
<dbReference type="AlphaFoldDB" id="A0A8T2PMG2"/>
<feature type="domain" description="E2F/DP family winged-helix DNA-binding" evidence="8">
    <location>
        <begin position="124"/>
        <end position="189"/>
    </location>
</feature>
<dbReference type="InterPro" id="IPR037241">
    <property type="entry name" value="E2F-DP_heterodim"/>
</dbReference>
<gene>
    <name evidence="9" type="ORF">JZ751_017577</name>
</gene>
<dbReference type="Gene3D" id="1.10.10.10">
    <property type="entry name" value="Winged helix-like DNA-binding domain superfamily/Winged helix DNA-binding domain"/>
    <property type="match status" value="1"/>
</dbReference>
<evidence type="ECO:0000256" key="6">
    <source>
        <dbReference type="SAM" id="Coils"/>
    </source>
</evidence>
<keyword evidence="2 5" id="KW-0805">Transcription regulation</keyword>
<evidence type="ECO:0000256" key="7">
    <source>
        <dbReference type="SAM" id="MobiDB-lite"/>
    </source>
</evidence>
<dbReference type="InterPro" id="IPR015633">
    <property type="entry name" value="E2F"/>
</dbReference>
<dbReference type="GO" id="GO:0035189">
    <property type="term" value="C:Rb-E2F complex"/>
    <property type="evidence" value="ECO:0007669"/>
    <property type="project" value="TreeGrafter"/>
</dbReference>
<dbReference type="OrthoDB" id="1743261at2759"/>
<comment type="similarity">
    <text evidence="1 5">Belongs to the E2F/DP family.</text>
</comment>
<dbReference type="CDD" id="cd14660">
    <property type="entry name" value="E2F_DD"/>
    <property type="match status" value="1"/>
</dbReference>
<comment type="subcellular location">
    <subcellularLocation>
        <location evidence="5">Nucleus</location>
    </subcellularLocation>
</comment>
<evidence type="ECO:0000256" key="3">
    <source>
        <dbReference type="ARBA" id="ARBA00023125"/>
    </source>
</evidence>
<dbReference type="Gene3D" id="6.10.250.540">
    <property type="match status" value="1"/>
</dbReference>
<dbReference type="EMBL" id="JAFBMS010000004">
    <property type="protein sequence ID" value="KAG9353001.1"/>
    <property type="molecule type" value="Genomic_DNA"/>
</dbReference>
<dbReference type="PANTHER" id="PTHR12081:SF43">
    <property type="entry name" value="TRANSCRIPTION FACTOR E2F1"/>
    <property type="match status" value="1"/>
</dbReference>
<reference evidence="9" key="1">
    <citation type="thesis" date="2021" institute="BYU ScholarsArchive" country="Provo, UT, USA">
        <title>Applications of and Algorithms for Genome Assembly and Genomic Analyses with an Emphasis on Marine Teleosts.</title>
        <authorList>
            <person name="Pickett B.D."/>
        </authorList>
    </citation>
    <scope>NUCLEOTIDE SEQUENCE</scope>
    <source>
        <strain evidence="9">HI-2016</strain>
    </source>
</reference>
<evidence type="ECO:0000313" key="10">
    <source>
        <dbReference type="Proteomes" id="UP000824540"/>
    </source>
</evidence>
<proteinExistence type="inferred from homology"/>
<dbReference type="InterPro" id="IPR032198">
    <property type="entry name" value="E2F_CC-MB"/>
</dbReference>
<dbReference type="FunFam" id="1.10.10.10:FF:000008">
    <property type="entry name" value="E2F transcription factor 1"/>
    <property type="match status" value="1"/>
</dbReference>
<dbReference type="InterPro" id="IPR003316">
    <property type="entry name" value="E2F_WHTH_DNA-bd_dom"/>
</dbReference>
<evidence type="ECO:0000313" key="9">
    <source>
        <dbReference type="EMBL" id="KAG9353001.1"/>
    </source>
</evidence>
<keyword evidence="6" id="KW-0175">Coiled coil</keyword>
<dbReference type="Proteomes" id="UP000824540">
    <property type="component" value="Unassembled WGS sequence"/>
</dbReference>
<dbReference type="GO" id="GO:0000981">
    <property type="term" value="F:DNA-binding transcription factor activity, RNA polymerase II-specific"/>
    <property type="evidence" value="ECO:0007669"/>
    <property type="project" value="TreeGrafter"/>
</dbReference>
<keyword evidence="4 5" id="KW-0804">Transcription</keyword>
<dbReference type="InterPro" id="IPR036388">
    <property type="entry name" value="WH-like_DNA-bd_sf"/>
</dbReference>
<sequence length="435" mass="47729">MSETLISGQTSEDLLADFETLLSSGSIDLNRDNQIVIISTPSNVDIHSAAPGKDGEILLFATPQGSQPVEDQSRPVLGRPPVKRKLDLDSDHQYVSSFHPTPPIRMPAASPARPRGMKALEKSRYDTSLNLTTKRFLELLAQSPDGVVDLNWASQALEVQKRRIYDITNVLEGIQLVSKKSKNHIQWLGGRLDGPTMERYQSLQKEVLDLSRAEKELDELIAKCNLQLRILTEDAENQKYPFFGDLQRTVDPPDQLVMVVRAPPETQMLVSDPSEGYQVSLKSTQGPIDVFLCPEDNAGTCSPLTVSSPSKAADQASPQSSPSAVETSAQCSSVQEVTSQLNQSSPALLQDSEADDLFAGDRFSQLDALPPSFDLSPLATSDYLNSDDLCSLSFMNSFINLSPPQEHDYHYGLGDDEGISELFDCEFGDLTPLDL</sequence>
<keyword evidence="5" id="KW-0539">Nucleus</keyword>
<comment type="caution">
    <text evidence="9">The sequence shown here is derived from an EMBL/GenBank/DDBJ whole genome shotgun (WGS) entry which is preliminary data.</text>
</comment>
<accession>A0A8T2PMG2</accession>
<dbReference type="Pfam" id="PF02319">
    <property type="entry name" value="WHD_E2F_TDP"/>
    <property type="match status" value="1"/>
</dbReference>
<dbReference type="GO" id="GO:0046983">
    <property type="term" value="F:protein dimerization activity"/>
    <property type="evidence" value="ECO:0007669"/>
    <property type="project" value="InterPro"/>
</dbReference>
<dbReference type="GO" id="GO:0000978">
    <property type="term" value="F:RNA polymerase II cis-regulatory region sequence-specific DNA binding"/>
    <property type="evidence" value="ECO:0007669"/>
    <property type="project" value="InterPro"/>
</dbReference>
<keyword evidence="10" id="KW-1185">Reference proteome</keyword>
<keyword evidence="3 5" id="KW-0238">DNA-binding</keyword>
<evidence type="ECO:0000259" key="8">
    <source>
        <dbReference type="SMART" id="SM01372"/>
    </source>
</evidence>
<dbReference type="SUPFAM" id="SSF46785">
    <property type="entry name" value="Winged helix' DNA-binding domain"/>
    <property type="match status" value="1"/>
</dbReference>
<dbReference type="PANTHER" id="PTHR12081">
    <property type="entry name" value="TRANSCRIPTION FACTOR E2F"/>
    <property type="match status" value="1"/>
</dbReference>
<name>A0A8T2PMG2_9TELE</name>
<feature type="compositionally biased region" description="Low complexity" evidence="7">
    <location>
        <begin position="307"/>
        <end position="324"/>
    </location>
</feature>
<dbReference type="SUPFAM" id="SSF144074">
    <property type="entry name" value="E2F-DP heterodimerization region"/>
    <property type="match status" value="1"/>
</dbReference>
<organism evidence="9 10">
    <name type="scientific">Albula glossodonta</name>
    <name type="common">roundjaw bonefish</name>
    <dbReference type="NCBI Taxonomy" id="121402"/>
    <lineage>
        <taxon>Eukaryota</taxon>
        <taxon>Metazoa</taxon>
        <taxon>Chordata</taxon>
        <taxon>Craniata</taxon>
        <taxon>Vertebrata</taxon>
        <taxon>Euteleostomi</taxon>
        <taxon>Actinopterygii</taxon>
        <taxon>Neopterygii</taxon>
        <taxon>Teleostei</taxon>
        <taxon>Albuliformes</taxon>
        <taxon>Albulidae</taxon>
        <taxon>Albula</taxon>
    </lineage>
</organism>
<feature type="coiled-coil region" evidence="6">
    <location>
        <begin position="200"/>
        <end position="230"/>
    </location>
</feature>
<evidence type="ECO:0000256" key="5">
    <source>
        <dbReference type="RuleBase" id="RU003796"/>
    </source>
</evidence>
<feature type="region of interest" description="Disordered" evidence="7">
    <location>
        <begin position="304"/>
        <end position="337"/>
    </location>
</feature>
<feature type="compositionally biased region" description="Polar residues" evidence="7">
    <location>
        <begin position="325"/>
        <end position="337"/>
    </location>
</feature>
<dbReference type="SMART" id="SM01372">
    <property type="entry name" value="E2F_TDP"/>
    <property type="match status" value="1"/>
</dbReference>
<evidence type="ECO:0000256" key="1">
    <source>
        <dbReference type="ARBA" id="ARBA00010940"/>
    </source>
</evidence>
<protein>
    <recommendedName>
        <fullName evidence="8">E2F/DP family winged-helix DNA-binding domain-containing protein</fullName>
    </recommendedName>
</protein>
<dbReference type="InterPro" id="IPR036390">
    <property type="entry name" value="WH_DNA-bd_sf"/>
</dbReference>
<evidence type="ECO:0000256" key="4">
    <source>
        <dbReference type="ARBA" id="ARBA00023163"/>
    </source>
</evidence>
<dbReference type="Pfam" id="PF16421">
    <property type="entry name" value="E2F_CC-MB"/>
    <property type="match status" value="1"/>
</dbReference>